<dbReference type="PANTHER" id="PTHR22916">
    <property type="entry name" value="GLYCOSYLTRANSFERASE"/>
    <property type="match status" value="1"/>
</dbReference>
<dbReference type="Gene3D" id="3.90.550.10">
    <property type="entry name" value="Spore Coat Polysaccharide Biosynthesis Protein SpsA, Chain A"/>
    <property type="match status" value="1"/>
</dbReference>
<dbReference type="RefSeq" id="WP_132871149.1">
    <property type="nucleotide sequence ID" value="NZ_SMGG01000003.1"/>
</dbReference>
<accession>A0A4V2PS79</accession>
<sequence length="377" mass="43526">MKEDTAENRTISVIIPAFNRPESLRNFLETVKKQSYKHLELIVADDCSDVPLSDVVADYPEVIYLRNEKNLGYSANMINAMKYASGAFIHFASDDDEMGESCFFENAMERFDSCPETDAVFSRLEILSCYRNIVNRKDFSETFTPEEFFEMLKSIRFSFLDYFALSTFVFKKELLHLTAPFVTETPESNSIDISTIIKYTAACRRIDFIDCVGYRWQKFTPDSLGNAKKDDLAYQTLCSVSAVVDVYRHFNGSGKYKDLLNAYVEYIFQAILADYYSLNIEEKIKEIPAAVRGQRVYVYCRGWVGLRIEDHLRKNGINILAFIEDFKSANEDTVSFEKFLEDERPCTVIIASTKHRDVLNIYKKLNRLANITIIDLI</sequence>
<protein>
    <submittedName>
        <fullName evidence="2">Glycosyl transferase family 2</fullName>
    </submittedName>
</protein>
<keyword evidence="2" id="KW-0808">Transferase</keyword>
<dbReference type="AlphaFoldDB" id="A0A4V2PS79"/>
<dbReference type="SUPFAM" id="SSF53448">
    <property type="entry name" value="Nucleotide-diphospho-sugar transferases"/>
    <property type="match status" value="1"/>
</dbReference>
<evidence type="ECO:0000259" key="1">
    <source>
        <dbReference type="Pfam" id="PF00535"/>
    </source>
</evidence>
<feature type="domain" description="Glycosyltransferase 2-like" evidence="1">
    <location>
        <begin position="12"/>
        <end position="171"/>
    </location>
</feature>
<organism evidence="2 3">
    <name type="scientific">Seleniivibrio woodruffii</name>
    <dbReference type="NCBI Taxonomy" id="1078050"/>
    <lineage>
        <taxon>Bacteria</taxon>
        <taxon>Pseudomonadati</taxon>
        <taxon>Deferribacterota</taxon>
        <taxon>Deferribacteres</taxon>
        <taxon>Deferribacterales</taxon>
        <taxon>Geovibrionaceae</taxon>
        <taxon>Seleniivibrio</taxon>
    </lineage>
</organism>
<evidence type="ECO:0000313" key="3">
    <source>
        <dbReference type="Proteomes" id="UP000294614"/>
    </source>
</evidence>
<name>A0A4V2PS79_9BACT</name>
<dbReference type="EMBL" id="SMGG01000003">
    <property type="protein sequence ID" value="TCK61671.1"/>
    <property type="molecule type" value="Genomic_DNA"/>
</dbReference>
<evidence type="ECO:0000313" key="2">
    <source>
        <dbReference type="EMBL" id="TCK61671.1"/>
    </source>
</evidence>
<dbReference type="OrthoDB" id="9785185at2"/>
<comment type="caution">
    <text evidence="2">The sequence shown here is derived from an EMBL/GenBank/DDBJ whole genome shotgun (WGS) entry which is preliminary data.</text>
</comment>
<dbReference type="CDD" id="cd00761">
    <property type="entry name" value="Glyco_tranf_GTA_type"/>
    <property type="match status" value="1"/>
</dbReference>
<dbReference type="Pfam" id="PF00535">
    <property type="entry name" value="Glycos_transf_2"/>
    <property type="match status" value="1"/>
</dbReference>
<dbReference type="Proteomes" id="UP000294614">
    <property type="component" value="Unassembled WGS sequence"/>
</dbReference>
<proteinExistence type="predicted"/>
<gene>
    <name evidence="2" type="ORF">C8D98_0173</name>
</gene>
<keyword evidence="3" id="KW-1185">Reference proteome</keyword>
<dbReference type="InterPro" id="IPR001173">
    <property type="entry name" value="Glyco_trans_2-like"/>
</dbReference>
<dbReference type="GO" id="GO:0016758">
    <property type="term" value="F:hexosyltransferase activity"/>
    <property type="evidence" value="ECO:0007669"/>
    <property type="project" value="UniProtKB-ARBA"/>
</dbReference>
<dbReference type="InterPro" id="IPR029044">
    <property type="entry name" value="Nucleotide-diphossugar_trans"/>
</dbReference>
<reference evidence="2 3" key="1">
    <citation type="submission" date="2019-03" db="EMBL/GenBank/DDBJ databases">
        <title>Genomic Encyclopedia of Type Strains, Phase IV (KMG-IV): sequencing the most valuable type-strain genomes for metagenomic binning, comparative biology and taxonomic classification.</title>
        <authorList>
            <person name="Goeker M."/>
        </authorList>
    </citation>
    <scope>NUCLEOTIDE SEQUENCE [LARGE SCALE GENOMIC DNA]</scope>
    <source>
        <strain evidence="2 3">DSM 24984</strain>
    </source>
</reference>